<dbReference type="AlphaFoldDB" id="A0A9N8H8W3"/>
<feature type="transmembrane region" description="Helical" evidence="2">
    <location>
        <begin position="166"/>
        <end position="186"/>
    </location>
</feature>
<proteinExistence type="predicted"/>
<feature type="transmembrane region" description="Helical" evidence="2">
    <location>
        <begin position="111"/>
        <end position="133"/>
    </location>
</feature>
<feature type="transmembrane region" description="Helical" evidence="2">
    <location>
        <begin position="298"/>
        <end position="317"/>
    </location>
</feature>
<dbReference type="Gene3D" id="2.170.300.10">
    <property type="entry name" value="Tie2 ligand-binding domain superfamily"/>
    <property type="match status" value="1"/>
</dbReference>
<dbReference type="EMBL" id="CAICTM010000232">
    <property type="protein sequence ID" value="CAB9505496.1"/>
    <property type="molecule type" value="Genomic_DNA"/>
</dbReference>
<gene>
    <name evidence="3" type="ORF">SEMRO_233_G094140.1</name>
</gene>
<reference evidence="3" key="1">
    <citation type="submission" date="2020-06" db="EMBL/GenBank/DDBJ databases">
        <authorList>
            <consortium name="Plant Systems Biology data submission"/>
        </authorList>
    </citation>
    <scope>NUCLEOTIDE SEQUENCE</scope>
    <source>
        <strain evidence="3">D6</strain>
    </source>
</reference>
<evidence type="ECO:0000256" key="1">
    <source>
        <dbReference type="SAM" id="MobiDB-lite"/>
    </source>
</evidence>
<dbReference type="GO" id="GO:0005112">
    <property type="term" value="F:Notch binding"/>
    <property type="evidence" value="ECO:0007669"/>
    <property type="project" value="TreeGrafter"/>
</dbReference>
<keyword evidence="2" id="KW-0812">Transmembrane</keyword>
<keyword evidence="2" id="KW-1133">Transmembrane helix</keyword>
<evidence type="ECO:0000256" key="2">
    <source>
        <dbReference type="SAM" id="Phobius"/>
    </source>
</evidence>
<dbReference type="Proteomes" id="UP001153069">
    <property type="component" value="Unassembled WGS sequence"/>
</dbReference>
<comment type="caution">
    <text evidence="3">The sequence shown here is derived from an EMBL/GenBank/DDBJ whole genome shotgun (WGS) entry which is preliminary data.</text>
</comment>
<dbReference type="PANTHER" id="PTHR24044">
    <property type="entry name" value="NOTCH LIGAND FAMILY MEMBER"/>
    <property type="match status" value="1"/>
</dbReference>
<accession>A0A9N8H8W3</accession>
<feature type="transmembrane region" description="Helical" evidence="2">
    <location>
        <begin position="206"/>
        <end position="225"/>
    </location>
</feature>
<dbReference type="InterPro" id="IPR050906">
    <property type="entry name" value="Notch_signaling"/>
</dbReference>
<evidence type="ECO:0000313" key="3">
    <source>
        <dbReference type="EMBL" id="CAB9505496.1"/>
    </source>
</evidence>
<feature type="region of interest" description="Disordered" evidence="1">
    <location>
        <begin position="835"/>
        <end position="880"/>
    </location>
</feature>
<evidence type="ECO:0000313" key="4">
    <source>
        <dbReference type="Proteomes" id="UP001153069"/>
    </source>
</evidence>
<sequence length="880" mass="97220">MSEIEGQVATVAPRQPGQAYQYETAQVQPQQRNGYSADPQQTPAPVNYQYDAAESEALFRMVEQPKDQADAETMEYADEYGEEEEDGEVEQALTEDAYSLLYTADFFSRTAFFAITVVLLQAGMLFLTLLDLIDTNPKGEENKTNGVSNRLNVPPGATTYVTIAQFLGMVLTVMLMAVEGDIVVGFSQLLEGYDDGILHDMPNATFLRWLVTGLMQLMVGVILVLDSFILSMKSTTVIDLVLNLTALYFVQEVDEIAFQLADMGILSSGIQEDCEKVKNLKQVSPPEFIERRRFCKRVLLILLLIGLIVPYAIVVSWQTNGVYLCNHVYIQFGDAFLPEMAYYSGQFHQQGFGWADRVNDRVVYIDDSEKLKLAYCNSETAWTISWANTLSSCDYIFKSSNTDTFDVAEVDNWVVKTTTTGDVPVDWLKLVCNDCNPELCNEAYGDCKVDNSPGSRLNKCECKSKDRQGLNCELSASCLYFSLDARTTDTLAAQPGGYFLAETEFVDLRVVPGFDDGITMMHHRYIYAPLDDFEDGSPVVADNITTFMLFSGRRWVIYTLPEGSSEKLAKDEFMTFLRDNDPANRPVEMLKNISITYPHFIPLFFSSPVNYGGEEYIRESGNGWVITQPVSNYTVLPREADDNQPLPATYLCSDCSTDPDLCQNNGICDSGVCHCSYFFWGPNCERAFECREFGLIDEKSNKTGCYFEQGNCNPVTRLCEDCDHGTFGNLCQYGGPNALSDQDQLFCAQCEASYGSDDDWACNVHTKDCPCLPGYTGDLCEDDSTTKPPSDDLVEAIVNTTTEIVETILNTTTEMMGGVSNELGAFTNETANTLGVFAQPNPPAGAADGGPPQSEAPAEGALPQSNPPGDGSGNLPPPPP</sequence>
<keyword evidence="2" id="KW-0472">Membrane</keyword>
<dbReference type="OrthoDB" id="47245at2759"/>
<name>A0A9N8H8W3_9STRA</name>
<feature type="region of interest" description="Disordered" evidence="1">
    <location>
        <begin position="1"/>
        <end position="45"/>
    </location>
</feature>
<protein>
    <submittedName>
        <fullName evidence="3">EGF_like</fullName>
    </submittedName>
</protein>
<keyword evidence="4" id="KW-1185">Reference proteome</keyword>
<dbReference type="PANTHER" id="PTHR24044:SF417">
    <property type="entry name" value="WEARY, ISOFORM B"/>
    <property type="match status" value="1"/>
</dbReference>
<organism evidence="3 4">
    <name type="scientific">Seminavis robusta</name>
    <dbReference type="NCBI Taxonomy" id="568900"/>
    <lineage>
        <taxon>Eukaryota</taxon>
        <taxon>Sar</taxon>
        <taxon>Stramenopiles</taxon>
        <taxon>Ochrophyta</taxon>
        <taxon>Bacillariophyta</taxon>
        <taxon>Bacillariophyceae</taxon>
        <taxon>Bacillariophycidae</taxon>
        <taxon>Naviculales</taxon>
        <taxon>Naviculaceae</taxon>
        <taxon>Seminavis</taxon>
    </lineage>
</organism>
<feature type="compositionally biased region" description="Polar residues" evidence="1">
    <location>
        <begin position="21"/>
        <end position="44"/>
    </location>
</feature>